<name>A0A833L0Y5_UNCSA</name>
<proteinExistence type="predicted"/>
<dbReference type="AlphaFoldDB" id="A0A833L0Y5"/>
<reference evidence="1 2" key="1">
    <citation type="submission" date="2019-12" db="EMBL/GenBank/DDBJ databases">
        <authorList>
            <person name="Wolfe R."/>
            <person name="Danczak R."/>
            <person name="Wilkins M."/>
        </authorList>
    </citation>
    <scope>NUCLEOTIDE SEQUENCE [LARGE SCALE GENOMIC DNA]</scope>
    <source>
        <strain evidence="1">X2_MaxBin.013</strain>
    </source>
</reference>
<sequence>MGKEKLGFKYERKRIKRDRELPPLCADYEPGDTRSCKKANVCKNATYNLPEQAMGSCYGGTKESEIEGRKGKIELEARRKSYLRNMNKEVC</sequence>
<accession>A0A833L0Y5</accession>
<evidence type="ECO:0000313" key="1">
    <source>
        <dbReference type="EMBL" id="KAF0134113.1"/>
    </source>
</evidence>
<gene>
    <name evidence="1" type="ORF">FD145_869</name>
</gene>
<organism evidence="1 2">
    <name type="scientific">Candidatus Saganbacteria bacterium</name>
    <dbReference type="NCBI Taxonomy" id="2575572"/>
    <lineage>
        <taxon>Bacteria</taxon>
        <taxon>Bacillati</taxon>
        <taxon>Saganbacteria</taxon>
    </lineage>
</organism>
<dbReference type="EMBL" id="WPAF01000012">
    <property type="protein sequence ID" value="KAF0134113.1"/>
    <property type="molecule type" value="Genomic_DNA"/>
</dbReference>
<evidence type="ECO:0000313" key="2">
    <source>
        <dbReference type="Proteomes" id="UP000488506"/>
    </source>
</evidence>
<protein>
    <submittedName>
        <fullName evidence="1">Uncharacterized protein</fullName>
    </submittedName>
</protein>
<dbReference type="Proteomes" id="UP000488506">
    <property type="component" value="Unassembled WGS sequence"/>
</dbReference>
<comment type="caution">
    <text evidence="1">The sequence shown here is derived from an EMBL/GenBank/DDBJ whole genome shotgun (WGS) entry which is preliminary data.</text>
</comment>